<organism evidence="1 2">
    <name type="scientific">Rhabdobacter roseus</name>
    <dbReference type="NCBI Taxonomy" id="1655419"/>
    <lineage>
        <taxon>Bacteria</taxon>
        <taxon>Pseudomonadati</taxon>
        <taxon>Bacteroidota</taxon>
        <taxon>Cytophagia</taxon>
        <taxon>Cytophagales</taxon>
        <taxon>Cytophagaceae</taxon>
        <taxon>Rhabdobacter</taxon>
    </lineage>
</organism>
<keyword evidence="2" id="KW-1185">Reference proteome</keyword>
<evidence type="ECO:0000313" key="2">
    <source>
        <dbReference type="Proteomes" id="UP000557307"/>
    </source>
</evidence>
<dbReference type="RefSeq" id="WP_184179528.1">
    <property type="nucleotide sequence ID" value="NZ_JACHGF010000017.1"/>
</dbReference>
<name>A0A840U0Y8_9BACT</name>
<reference evidence="1 2" key="1">
    <citation type="submission" date="2020-08" db="EMBL/GenBank/DDBJ databases">
        <title>Genomic Encyclopedia of Type Strains, Phase IV (KMG-IV): sequencing the most valuable type-strain genomes for metagenomic binning, comparative biology and taxonomic classification.</title>
        <authorList>
            <person name="Goeker M."/>
        </authorList>
    </citation>
    <scope>NUCLEOTIDE SEQUENCE [LARGE SCALE GENOMIC DNA]</scope>
    <source>
        <strain evidence="1 2">DSM 105074</strain>
    </source>
</reference>
<evidence type="ECO:0000313" key="1">
    <source>
        <dbReference type="EMBL" id="MBB5287417.1"/>
    </source>
</evidence>
<comment type="caution">
    <text evidence="1">The sequence shown here is derived from an EMBL/GenBank/DDBJ whole genome shotgun (WGS) entry which is preliminary data.</text>
</comment>
<protein>
    <submittedName>
        <fullName evidence="1">Uncharacterized protein</fullName>
    </submittedName>
</protein>
<dbReference type="EMBL" id="JACHGF010000017">
    <property type="protein sequence ID" value="MBB5287417.1"/>
    <property type="molecule type" value="Genomic_DNA"/>
</dbReference>
<dbReference type="AlphaFoldDB" id="A0A840U0Y8"/>
<sequence>MKNKIVSLLLGSLGVVVFSAFLAFPKSHTDSFYFNPFLLNGKPMDLTRLTTSTSGVLSLVKNDPAAAPAAQVPFLIYLRRAGKIVDASAYAHNHAVTEIEIATVLRGAQPGDELVVDPTSEEIGQRTITVKQPLYAPYMPWFFGANKGKDGC</sequence>
<accession>A0A840U0Y8</accession>
<gene>
    <name evidence="1" type="ORF">HNQ92_005580</name>
</gene>
<proteinExistence type="predicted"/>
<dbReference type="Proteomes" id="UP000557307">
    <property type="component" value="Unassembled WGS sequence"/>
</dbReference>